<comment type="caution">
    <text evidence="2">The sequence shown here is derived from an EMBL/GenBank/DDBJ whole genome shotgun (WGS) entry which is preliminary data.</text>
</comment>
<dbReference type="RefSeq" id="WP_344776835.1">
    <property type="nucleotide sequence ID" value="NZ_BAABBX010000015.1"/>
</dbReference>
<dbReference type="EMBL" id="BAABBX010000015">
    <property type="protein sequence ID" value="GAA4191423.1"/>
    <property type="molecule type" value="Genomic_DNA"/>
</dbReference>
<keyword evidence="1" id="KW-0732">Signal</keyword>
<evidence type="ECO:0000256" key="1">
    <source>
        <dbReference type="SAM" id="SignalP"/>
    </source>
</evidence>
<accession>A0ABP8AVC5</accession>
<feature type="chain" id="PRO_5046415661" evidence="1">
    <location>
        <begin position="30"/>
        <end position="129"/>
    </location>
</feature>
<protein>
    <submittedName>
        <fullName evidence="2">Uncharacterized protein</fullName>
    </submittedName>
</protein>
<keyword evidence="3" id="KW-1185">Reference proteome</keyword>
<name>A0ABP8AVC5_9MICO</name>
<sequence>MLYTRGFLLGGVVAAAVTLAAIAELPASAGTAQKQAPCVADRDALHRLARAVDDHTFHRDRLREPDFDMAVSAREAADLAEGRTREALLVLADSAARSALEFLVDYNIAAGGWEAATGIRMPAATMLSA</sequence>
<dbReference type="Proteomes" id="UP001500213">
    <property type="component" value="Unassembled WGS sequence"/>
</dbReference>
<proteinExistence type="predicted"/>
<evidence type="ECO:0000313" key="2">
    <source>
        <dbReference type="EMBL" id="GAA4191423.1"/>
    </source>
</evidence>
<organism evidence="2 3">
    <name type="scientific">Gryllotalpicola kribbensis</name>
    <dbReference type="NCBI Taxonomy" id="993084"/>
    <lineage>
        <taxon>Bacteria</taxon>
        <taxon>Bacillati</taxon>
        <taxon>Actinomycetota</taxon>
        <taxon>Actinomycetes</taxon>
        <taxon>Micrococcales</taxon>
        <taxon>Microbacteriaceae</taxon>
        <taxon>Gryllotalpicola</taxon>
    </lineage>
</organism>
<evidence type="ECO:0000313" key="3">
    <source>
        <dbReference type="Proteomes" id="UP001500213"/>
    </source>
</evidence>
<gene>
    <name evidence="2" type="ORF">GCM10022288_22180</name>
</gene>
<reference evidence="3" key="1">
    <citation type="journal article" date="2019" name="Int. J. Syst. Evol. Microbiol.">
        <title>The Global Catalogue of Microorganisms (GCM) 10K type strain sequencing project: providing services to taxonomists for standard genome sequencing and annotation.</title>
        <authorList>
            <consortium name="The Broad Institute Genomics Platform"/>
            <consortium name="The Broad Institute Genome Sequencing Center for Infectious Disease"/>
            <person name="Wu L."/>
            <person name="Ma J."/>
        </authorList>
    </citation>
    <scope>NUCLEOTIDE SEQUENCE [LARGE SCALE GENOMIC DNA]</scope>
    <source>
        <strain evidence="3">JCM 17593</strain>
    </source>
</reference>
<feature type="signal peptide" evidence="1">
    <location>
        <begin position="1"/>
        <end position="29"/>
    </location>
</feature>